<keyword evidence="2" id="KW-0863">Zinc-finger</keyword>
<dbReference type="GO" id="GO:0007165">
    <property type="term" value="P:signal transduction"/>
    <property type="evidence" value="ECO:0007669"/>
    <property type="project" value="InterPro"/>
</dbReference>
<dbReference type="Pfam" id="PF00620">
    <property type="entry name" value="RhoGAP"/>
    <property type="match status" value="1"/>
</dbReference>
<dbReference type="InterPro" id="IPR038508">
    <property type="entry name" value="ArfGAP_dom_sf"/>
</dbReference>
<dbReference type="PROSITE" id="PS50115">
    <property type="entry name" value="ARFGAP"/>
    <property type="match status" value="1"/>
</dbReference>
<evidence type="ECO:0000313" key="7">
    <source>
        <dbReference type="RefSeq" id="XP_032835391.1"/>
    </source>
</evidence>
<evidence type="ECO:0000259" key="4">
    <source>
        <dbReference type="PROSITE" id="PS50115"/>
    </source>
</evidence>
<dbReference type="InterPro" id="IPR001164">
    <property type="entry name" value="ArfGAP_dom"/>
</dbReference>
<accession>A0AAJ7UF97</accession>
<dbReference type="GeneID" id="116957382"/>
<evidence type="ECO:0000259" key="3">
    <source>
        <dbReference type="PROSITE" id="PS50003"/>
    </source>
</evidence>
<dbReference type="PROSITE" id="PS50003">
    <property type="entry name" value="PH_DOMAIN"/>
    <property type="match status" value="1"/>
</dbReference>
<organism evidence="6 7">
    <name type="scientific">Petromyzon marinus</name>
    <name type="common">Sea lamprey</name>
    <dbReference type="NCBI Taxonomy" id="7757"/>
    <lineage>
        <taxon>Eukaryota</taxon>
        <taxon>Metazoa</taxon>
        <taxon>Chordata</taxon>
        <taxon>Craniata</taxon>
        <taxon>Vertebrata</taxon>
        <taxon>Cyclostomata</taxon>
        <taxon>Hyperoartia</taxon>
        <taxon>Petromyzontiformes</taxon>
        <taxon>Petromyzontidae</taxon>
        <taxon>Petromyzon</taxon>
    </lineage>
</organism>
<dbReference type="Gene3D" id="2.30.29.30">
    <property type="entry name" value="Pleckstrin-homology domain (PH domain)/Phosphotyrosine-binding domain (PTB)"/>
    <property type="match status" value="2"/>
</dbReference>
<dbReference type="Proteomes" id="UP001318040">
    <property type="component" value="Chromosome 73"/>
</dbReference>
<reference evidence="7" key="1">
    <citation type="submission" date="2025-08" db="UniProtKB">
        <authorList>
            <consortium name="RefSeq"/>
        </authorList>
    </citation>
    <scope>IDENTIFICATION</scope>
    <source>
        <tissue evidence="7">Sperm</tissue>
    </source>
</reference>
<dbReference type="GO" id="GO:0008270">
    <property type="term" value="F:zinc ion binding"/>
    <property type="evidence" value="ECO:0007669"/>
    <property type="project" value="UniProtKB-KW"/>
</dbReference>
<sequence>MDWFLSLGSVTSVDRGQGVQPGVKVTVKGDSTISLTFDSVESRESLLKALLAVTTPLGGPPWPPWGRLVTRGALGLKGLRVLGVLHALCLHVHRDAQEAEAGLGLLFCDTRTMSVKEQAATTFTVTTPQVTYKFSTDSESERDSWLASLREAQEEALGDPELLERLSAVPGNESCADCGAPGPAWASLNLAVVVCTQCAGAHRSLGQNASRIRSLTIDQTAWTVDVVQMLLALGNERSNSFWAALVPPSEALGGEGLGGRGVAPTAADRADFVRAKYVEGKYRKVHRLYGSRQELQEALLEAVQRTDVLETLTLLFSGAEATAAAYAAALRGGQRAQAELISQNINTDLSGPVPPSPRHCVHMKGFLSKTKASTRPIDKRKSRDDFSLRWCTLQASALRYHLPGAPSGEPRGEISCRDIAGVFLQSGAHHGLPHTMQIHVLGRGPSEKLFLFGDEDEDNLRSWARGLIAESVPPWARALASGPWELVSHVGRATVQGVSLGEGGRPVGGLPPGRGALDWVPAWSRLSDASLLVVLEPPQRGGRGLAGGGTAAAAASAAAWDIAGGEGGGAEEGEETIVINLRRLHNLSVSSEGSRAKPDTSIRLVDRNWSLCIRLPGILGPARASSLVKSARGGAGRPLSQQPITDEDVVLAVAKCVEHVEQYGLMREGLYRTVGVASATEALVERLWADPRSAVLEPGQGNVELAASALKAILRQAPTSLIPSGSEWTSVAREADPQVKADKYRQRIASLPSTQRSTLHYLLQHLHKVQLYSSQNRMPVENLVTIFIPALFHTDLLEKQTARLLRDLIEMYPSISQGAHR</sequence>
<dbReference type="SUPFAM" id="SSF50729">
    <property type="entry name" value="PH domain-like"/>
    <property type="match status" value="2"/>
</dbReference>
<dbReference type="PROSITE" id="PS50238">
    <property type="entry name" value="RHOGAP"/>
    <property type="match status" value="1"/>
</dbReference>
<dbReference type="GO" id="GO:0005737">
    <property type="term" value="C:cytoplasm"/>
    <property type="evidence" value="ECO:0007669"/>
    <property type="project" value="TreeGrafter"/>
</dbReference>
<feature type="domain" description="Rho-GAP" evidence="5">
    <location>
        <begin position="637"/>
        <end position="816"/>
    </location>
</feature>
<dbReference type="GO" id="GO:0008360">
    <property type="term" value="P:regulation of cell shape"/>
    <property type="evidence" value="ECO:0007669"/>
    <property type="project" value="TreeGrafter"/>
</dbReference>
<dbReference type="PANTHER" id="PTHR45899">
    <property type="entry name" value="RHO GTPASE ACTIVATING PROTEIN AT 15B, ISOFORM C"/>
    <property type="match status" value="1"/>
</dbReference>
<dbReference type="InterPro" id="IPR001849">
    <property type="entry name" value="PH_domain"/>
</dbReference>
<dbReference type="SUPFAM" id="SSF48350">
    <property type="entry name" value="GTPase activation domain, GAP"/>
    <property type="match status" value="1"/>
</dbReference>
<evidence type="ECO:0000256" key="1">
    <source>
        <dbReference type="ARBA" id="ARBA00022468"/>
    </source>
</evidence>
<dbReference type="InterPro" id="IPR052227">
    <property type="entry name" value="Arf-Rho-GAP_ANK-PH_domain"/>
</dbReference>
<dbReference type="SMART" id="SM00324">
    <property type="entry name" value="RhoGAP"/>
    <property type="match status" value="1"/>
</dbReference>
<evidence type="ECO:0000259" key="5">
    <source>
        <dbReference type="PROSITE" id="PS50238"/>
    </source>
</evidence>
<dbReference type="SUPFAM" id="SSF57863">
    <property type="entry name" value="ArfGap/RecO-like zinc finger"/>
    <property type="match status" value="1"/>
</dbReference>
<evidence type="ECO:0000313" key="6">
    <source>
        <dbReference type="Proteomes" id="UP001318040"/>
    </source>
</evidence>
<dbReference type="KEGG" id="pmrn:116957382"/>
<dbReference type="InterPro" id="IPR011993">
    <property type="entry name" value="PH-like_dom_sf"/>
</dbReference>
<dbReference type="PANTHER" id="PTHR45899:SF5">
    <property type="entry name" value="ARF-GAP WITH RHO-GAP DOMAIN, ANK REPEAT AND PH DOMAIN-CONTAINING PROTEIN 1-LIKE"/>
    <property type="match status" value="1"/>
</dbReference>
<dbReference type="GO" id="GO:0005547">
    <property type="term" value="F:phosphatidylinositol-3,4,5-trisphosphate binding"/>
    <property type="evidence" value="ECO:0007669"/>
    <property type="project" value="TreeGrafter"/>
</dbReference>
<dbReference type="RefSeq" id="XP_032835391.1">
    <property type="nucleotide sequence ID" value="XM_032979500.1"/>
</dbReference>
<keyword evidence="2" id="KW-0862">Zinc</keyword>
<dbReference type="AlphaFoldDB" id="A0AAJ7UF97"/>
<proteinExistence type="predicted"/>
<dbReference type="GO" id="GO:0005096">
    <property type="term" value="F:GTPase activator activity"/>
    <property type="evidence" value="ECO:0007669"/>
    <property type="project" value="UniProtKB-KW"/>
</dbReference>
<dbReference type="SMART" id="SM00105">
    <property type="entry name" value="ArfGap"/>
    <property type="match status" value="1"/>
</dbReference>
<evidence type="ECO:0000256" key="2">
    <source>
        <dbReference type="PROSITE-ProRule" id="PRU00288"/>
    </source>
</evidence>
<dbReference type="SMART" id="SM00233">
    <property type="entry name" value="PH"/>
    <property type="match status" value="2"/>
</dbReference>
<dbReference type="Pfam" id="PF01412">
    <property type="entry name" value="ArfGap"/>
    <property type="match status" value="1"/>
</dbReference>
<dbReference type="InterPro" id="IPR008936">
    <property type="entry name" value="Rho_GTPase_activation_prot"/>
</dbReference>
<protein>
    <submittedName>
        <fullName evidence="7">Arf-GAP with Rho-GAP domain, ANK repeat and PH domain-containing protein 1-like</fullName>
    </submittedName>
</protein>
<feature type="domain" description="PH" evidence="3">
    <location>
        <begin position="122"/>
        <end position="154"/>
    </location>
</feature>
<dbReference type="Gene3D" id="1.10.220.150">
    <property type="entry name" value="Arf GTPase activating protein"/>
    <property type="match status" value="1"/>
</dbReference>
<feature type="domain" description="Arf-GAP" evidence="4">
    <location>
        <begin position="160"/>
        <end position="292"/>
    </location>
</feature>
<gene>
    <name evidence="7" type="primary">LOC116957382</name>
</gene>
<keyword evidence="1" id="KW-0343">GTPase activation</keyword>
<dbReference type="InterPro" id="IPR000198">
    <property type="entry name" value="RhoGAP_dom"/>
</dbReference>
<keyword evidence="2" id="KW-0479">Metal-binding</keyword>
<dbReference type="Gene3D" id="1.10.555.10">
    <property type="entry name" value="Rho GTPase activation protein"/>
    <property type="match status" value="1"/>
</dbReference>
<dbReference type="PRINTS" id="PR00405">
    <property type="entry name" value="REVINTRACTNG"/>
</dbReference>
<dbReference type="InterPro" id="IPR037278">
    <property type="entry name" value="ARFGAP/RecO"/>
</dbReference>
<name>A0AAJ7UF97_PETMA</name>
<keyword evidence="6" id="KW-1185">Reference proteome</keyword>